<dbReference type="InterPro" id="IPR009784">
    <property type="entry name" value="DUF1349"/>
</dbReference>
<accession>A0AAN7YKN3</accession>
<name>A0AAN7YKN3_9PEZI</name>
<comment type="caution">
    <text evidence="1">The sequence shown here is derived from an EMBL/GenBank/DDBJ whole genome shotgun (WGS) entry which is preliminary data.</text>
</comment>
<dbReference type="PANTHER" id="PTHR35332:SF2">
    <property type="entry name" value="REGULATION OF ENOLASE PROTEIN 1"/>
    <property type="match status" value="1"/>
</dbReference>
<proteinExistence type="predicted"/>
<dbReference type="SUPFAM" id="SSF49899">
    <property type="entry name" value="Concanavalin A-like lectins/glucanases"/>
    <property type="match status" value="1"/>
</dbReference>
<sequence length="204" mass="22745">MSSNKWQAANGAQVPASITDTIKITAYPRTDIWRRNTTDEGDVFNAPYIYTTVQTGSFKRLAVSISVPYKTQFDQGGFMVSWPHSSRWIKGGIELFEGKPALGVVGTDRYSDWSLAPMPTGSDDGKVAWALFEVVRDETTMWVYCTVKGQRQALREIKWAFLDETEGETFQVGIYAAKPTPDEGDGEAGVEVTFDHFELDTGHK</sequence>
<dbReference type="InterPro" id="IPR013320">
    <property type="entry name" value="ConA-like_dom_sf"/>
</dbReference>
<dbReference type="EMBL" id="JAVRRL010000003">
    <property type="protein sequence ID" value="KAK5118128.1"/>
    <property type="molecule type" value="Genomic_DNA"/>
</dbReference>
<reference evidence="1" key="1">
    <citation type="submission" date="2023-08" db="EMBL/GenBank/DDBJ databases">
        <title>Black Yeasts Isolated from many extreme environments.</title>
        <authorList>
            <person name="Coleine C."/>
            <person name="Stajich J.E."/>
            <person name="Selbmann L."/>
        </authorList>
    </citation>
    <scope>NUCLEOTIDE SEQUENCE</scope>
    <source>
        <strain evidence="1">CCFEE 5401</strain>
    </source>
</reference>
<dbReference type="Proteomes" id="UP001310890">
    <property type="component" value="Unassembled WGS sequence"/>
</dbReference>
<dbReference type="Pfam" id="PF07081">
    <property type="entry name" value="DUF1349"/>
    <property type="match status" value="1"/>
</dbReference>
<dbReference type="AlphaFoldDB" id="A0AAN7YKN3"/>
<dbReference type="Gene3D" id="2.60.120.200">
    <property type="match status" value="1"/>
</dbReference>
<evidence type="ECO:0000313" key="1">
    <source>
        <dbReference type="EMBL" id="KAK5118128.1"/>
    </source>
</evidence>
<protein>
    <submittedName>
        <fullName evidence="1">Uncharacterized protein</fullName>
    </submittedName>
</protein>
<gene>
    <name evidence="1" type="ORF">LTR62_004175</name>
</gene>
<evidence type="ECO:0000313" key="2">
    <source>
        <dbReference type="Proteomes" id="UP001310890"/>
    </source>
</evidence>
<organism evidence="1 2">
    <name type="scientific">Meristemomyces frigidus</name>
    <dbReference type="NCBI Taxonomy" id="1508187"/>
    <lineage>
        <taxon>Eukaryota</taxon>
        <taxon>Fungi</taxon>
        <taxon>Dikarya</taxon>
        <taxon>Ascomycota</taxon>
        <taxon>Pezizomycotina</taxon>
        <taxon>Dothideomycetes</taxon>
        <taxon>Dothideomycetidae</taxon>
        <taxon>Mycosphaerellales</taxon>
        <taxon>Teratosphaeriaceae</taxon>
        <taxon>Meristemomyces</taxon>
    </lineage>
</organism>
<dbReference type="PANTHER" id="PTHR35332">
    <property type="entry name" value="REGULATION OF ENOLASE PROTEIN 1"/>
    <property type="match status" value="1"/>
</dbReference>